<gene>
    <name evidence="3" type="ORF">GCM10007933_13310</name>
</gene>
<evidence type="ECO:0000256" key="1">
    <source>
        <dbReference type="ARBA" id="ARBA00008645"/>
    </source>
</evidence>
<dbReference type="PRINTS" id="PR00111">
    <property type="entry name" value="ABHYDROLASE"/>
</dbReference>
<dbReference type="Pfam" id="PF12697">
    <property type="entry name" value="Abhydrolase_6"/>
    <property type="match status" value="1"/>
</dbReference>
<dbReference type="Gene3D" id="3.40.50.1820">
    <property type="entry name" value="alpha/beta hydrolase"/>
    <property type="match status" value="1"/>
</dbReference>
<dbReference type="SUPFAM" id="SSF53474">
    <property type="entry name" value="alpha/beta-Hydrolases"/>
    <property type="match status" value="1"/>
</dbReference>
<sequence length="271" mass="29298">MNLLSRNNVTVTGNPAAARTIIFINGLGTDQSSWNQITPAFAGDYRLVCFDNTGSLPSTQPYFLEHQLRYLNIKGYAADLLEICTALELDGARTTLVGHSMGGMAGLLASVERPAQFERIVLIGASPRYANTDGYSGGFSVDDINSVYKAVRLNYTEWSLGLAAAAMGNPDRPMLAARFAESIARIPPELMLTILCSLLQTDQRDELAKVRVPALLVQSQEDFFVPLAVAEYMHANIPGSRLTLIDAKGHLPHISDPDKVVEAIKGFVGGA</sequence>
<comment type="caution">
    <text evidence="3">The sequence shown here is derived from an EMBL/GenBank/DDBJ whole genome shotgun (WGS) entry which is preliminary data.</text>
</comment>
<evidence type="ECO:0000313" key="4">
    <source>
        <dbReference type="Proteomes" id="UP001157167"/>
    </source>
</evidence>
<accession>A0ABQ6F8H9</accession>
<protein>
    <submittedName>
        <fullName evidence="3">Hydrolase</fullName>
    </submittedName>
</protein>
<dbReference type="InterPro" id="IPR029058">
    <property type="entry name" value="AB_hydrolase_fold"/>
</dbReference>
<reference evidence="4" key="1">
    <citation type="journal article" date="2019" name="Int. J. Syst. Evol. Microbiol.">
        <title>The Global Catalogue of Microorganisms (GCM) 10K type strain sequencing project: providing services to taxonomists for standard genome sequencing and annotation.</title>
        <authorList>
            <consortium name="The Broad Institute Genomics Platform"/>
            <consortium name="The Broad Institute Genome Sequencing Center for Infectious Disease"/>
            <person name="Wu L."/>
            <person name="Ma J."/>
        </authorList>
    </citation>
    <scope>NUCLEOTIDE SEQUENCE [LARGE SCALE GENOMIC DNA]</scope>
    <source>
        <strain evidence="4">NBRC 102407</strain>
    </source>
</reference>
<feature type="domain" description="AB hydrolase-1" evidence="2">
    <location>
        <begin position="21"/>
        <end position="263"/>
    </location>
</feature>
<dbReference type="Proteomes" id="UP001157167">
    <property type="component" value="Unassembled WGS sequence"/>
</dbReference>
<evidence type="ECO:0000259" key="2">
    <source>
        <dbReference type="Pfam" id="PF12697"/>
    </source>
</evidence>
<proteinExistence type="inferred from homology"/>
<organism evidence="3 4">
    <name type="scientific">Zoogloea oryzae</name>
    <dbReference type="NCBI Taxonomy" id="310767"/>
    <lineage>
        <taxon>Bacteria</taxon>
        <taxon>Pseudomonadati</taxon>
        <taxon>Pseudomonadota</taxon>
        <taxon>Betaproteobacteria</taxon>
        <taxon>Rhodocyclales</taxon>
        <taxon>Zoogloeaceae</taxon>
        <taxon>Zoogloea</taxon>
    </lineage>
</organism>
<evidence type="ECO:0000313" key="3">
    <source>
        <dbReference type="EMBL" id="GLT21877.1"/>
    </source>
</evidence>
<dbReference type="GO" id="GO:0016787">
    <property type="term" value="F:hydrolase activity"/>
    <property type="evidence" value="ECO:0007669"/>
    <property type="project" value="UniProtKB-KW"/>
</dbReference>
<dbReference type="RefSeq" id="WP_284187262.1">
    <property type="nucleotide sequence ID" value="NZ_BSPX01000014.1"/>
</dbReference>
<dbReference type="InterPro" id="IPR000073">
    <property type="entry name" value="AB_hydrolase_1"/>
</dbReference>
<keyword evidence="3" id="KW-0378">Hydrolase</keyword>
<comment type="similarity">
    <text evidence="1">Belongs to the AB hydrolase superfamily.</text>
</comment>
<dbReference type="PANTHER" id="PTHR43039">
    <property type="entry name" value="ESTERASE-RELATED"/>
    <property type="match status" value="1"/>
</dbReference>
<dbReference type="EMBL" id="BSPX01000014">
    <property type="protein sequence ID" value="GLT21877.1"/>
    <property type="molecule type" value="Genomic_DNA"/>
</dbReference>
<name>A0ABQ6F8H9_9RHOO</name>
<keyword evidence="4" id="KW-1185">Reference proteome</keyword>